<sequence>MIQLANDPNASRMGSRPAQSDGKGRSLEHARSRGGHAWPFISRHSGRTAPSAASRSPSSSDSVS</sequence>
<feature type="compositionally biased region" description="Low complexity" evidence="1">
    <location>
        <begin position="47"/>
        <end position="64"/>
    </location>
</feature>
<dbReference type="EMBL" id="JBHSMF010000002">
    <property type="protein sequence ID" value="MFC5496403.1"/>
    <property type="molecule type" value="Genomic_DNA"/>
</dbReference>
<evidence type="ECO:0000313" key="3">
    <source>
        <dbReference type="Proteomes" id="UP001596037"/>
    </source>
</evidence>
<accession>A0ABW0NB72</accession>
<reference evidence="3" key="1">
    <citation type="journal article" date="2019" name="Int. J. Syst. Evol. Microbiol.">
        <title>The Global Catalogue of Microorganisms (GCM) 10K type strain sequencing project: providing services to taxonomists for standard genome sequencing and annotation.</title>
        <authorList>
            <consortium name="The Broad Institute Genomics Platform"/>
            <consortium name="The Broad Institute Genome Sequencing Center for Infectious Disease"/>
            <person name="Wu L."/>
            <person name="Ma J."/>
        </authorList>
    </citation>
    <scope>NUCLEOTIDE SEQUENCE [LARGE SCALE GENOMIC DNA]</scope>
    <source>
        <strain evidence="3">CCUG 57401</strain>
    </source>
</reference>
<gene>
    <name evidence="2" type="ORF">ACFPOE_02570</name>
</gene>
<organism evidence="2 3">
    <name type="scientific">Caenimonas terrae</name>
    <dbReference type="NCBI Taxonomy" id="696074"/>
    <lineage>
        <taxon>Bacteria</taxon>
        <taxon>Pseudomonadati</taxon>
        <taxon>Pseudomonadota</taxon>
        <taxon>Betaproteobacteria</taxon>
        <taxon>Burkholderiales</taxon>
        <taxon>Comamonadaceae</taxon>
        <taxon>Caenimonas</taxon>
    </lineage>
</organism>
<evidence type="ECO:0000313" key="2">
    <source>
        <dbReference type="EMBL" id="MFC5496403.1"/>
    </source>
</evidence>
<feature type="region of interest" description="Disordered" evidence="1">
    <location>
        <begin position="1"/>
        <end position="64"/>
    </location>
</feature>
<proteinExistence type="predicted"/>
<name>A0ABW0NB72_9BURK</name>
<protein>
    <submittedName>
        <fullName evidence="2">Uncharacterized protein</fullName>
    </submittedName>
</protein>
<comment type="caution">
    <text evidence="2">The sequence shown here is derived from an EMBL/GenBank/DDBJ whole genome shotgun (WGS) entry which is preliminary data.</text>
</comment>
<dbReference type="Proteomes" id="UP001596037">
    <property type="component" value="Unassembled WGS sequence"/>
</dbReference>
<keyword evidence="3" id="KW-1185">Reference proteome</keyword>
<evidence type="ECO:0000256" key="1">
    <source>
        <dbReference type="SAM" id="MobiDB-lite"/>
    </source>
</evidence>
<dbReference type="RefSeq" id="WP_376848424.1">
    <property type="nucleotide sequence ID" value="NZ_JBHSMF010000002.1"/>
</dbReference>
<feature type="compositionally biased region" description="Basic and acidic residues" evidence="1">
    <location>
        <begin position="22"/>
        <end position="31"/>
    </location>
</feature>